<gene>
    <name evidence="2" type="ORF">D1012_02775</name>
</gene>
<proteinExistence type="predicted"/>
<comment type="caution">
    <text evidence="2">The sequence shown here is derived from an EMBL/GenBank/DDBJ whole genome shotgun (WGS) entry which is preliminary data.</text>
</comment>
<evidence type="ECO:0000256" key="1">
    <source>
        <dbReference type="SAM" id="MobiDB-lite"/>
    </source>
</evidence>
<dbReference type="Proteomes" id="UP000284547">
    <property type="component" value="Unassembled WGS sequence"/>
</dbReference>
<evidence type="ECO:0000313" key="3">
    <source>
        <dbReference type="Proteomes" id="UP000284547"/>
    </source>
</evidence>
<dbReference type="EMBL" id="QWEY01000001">
    <property type="protein sequence ID" value="RGP39052.1"/>
    <property type="molecule type" value="Genomic_DNA"/>
</dbReference>
<feature type="region of interest" description="Disordered" evidence="1">
    <location>
        <begin position="1"/>
        <end position="20"/>
    </location>
</feature>
<reference evidence="2 3" key="1">
    <citation type="submission" date="2018-08" db="EMBL/GenBank/DDBJ databases">
        <title>Flavobacterium tibetense sp. nov., isolated from a wetland YonghuCo on Tibetan Plateau.</title>
        <authorList>
            <person name="Phurbu D."/>
            <person name="Lu H."/>
            <person name="Xing P."/>
        </authorList>
    </citation>
    <scope>NUCLEOTIDE SEQUENCE [LARGE SCALE GENOMIC DNA]</scope>
    <source>
        <strain evidence="2 3">DJC</strain>
    </source>
</reference>
<evidence type="ECO:0000313" key="2">
    <source>
        <dbReference type="EMBL" id="RGP39052.1"/>
    </source>
</evidence>
<dbReference type="AlphaFoldDB" id="A0A411Z7S6"/>
<organism evidence="2 3">
    <name type="scientific">Pseudotabrizicola alkalilacus</name>
    <dbReference type="NCBI Taxonomy" id="2305252"/>
    <lineage>
        <taxon>Bacteria</taxon>
        <taxon>Pseudomonadati</taxon>
        <taxon>Pseudomonadota</taxon>
        <taxon>Alphaproteobacteria</taxon>
        <taxon>Rhodobacterales</taxon>
        <taxon>Paracoccaceae</taxon>
        <taxon>Pseudotabrizicola</taxon>
    </lineage>
</organism>
<name>A0A411Z7S6_9RHOB</name>
<protein>
    <submittedName>
        <fullName evidence="2">Uncharacterized protein</fullName>
    </submittedName>
</protein>
<accession>A0A411Z7S6</accession>
<sequence>MQSDRTDYLPDVSTTPPIPQPELSAILGRIQAADDPWTELMLWLRERAAFNQSLGGDDETLVNLIVVWVTQLSLPVMQGGRNQAPAGAGNARGCCHRNTLQESANAQD</sequence>
<keyword evidence="3" id="KW-1185">Reference proteome</keyword>